<dbReference type="AlphaFoldDB" id="A0A806KAV4"/>
<reference evidence="2" key="1">
    <citation type="submission" date="2012-03" db="EMBL/GenBank/DDBJ databases">
        <title>Functional metagenomics reveals considerable lignocellulase gene clusters in the gut microbiome of a wood-feeding higher termite.</title>
        <authorList>
            <person name="Liu N."/>
        </authorList>
    </citation>
    <scope>NUCLEOTIDE SEQUENCE</scope>
</reference>
<accession>A0A806KAV4</accession>
<proteinExistence type="predicted"/>
<organism evidence="2">
    <name type="scientific">uncultured bacterium contig00032</name>
    <dbReference type="NCBI Taxonomy" id="1181521"/>
    <lineage>
        <taxon>Bacteria</taxon>
        <taxon>environmental samples</taxon>
    </lineage>
</organism>
<protein>
    <submittedName>
        <fullName evidence="2">Uncharacterized protein</fullName>
    </submittedName>
</protein>
<sequence length="77" mass="8406">MPKMTDEEADALDELVTKNPPKVSGDGKSGFFMKHKGNIVILDDVSATWLRAVSESAHKTPSEFIGDMIQEKMAVAL</sequence>
<dbReference type="EMBL" id="JQ844168">
    <property type="protein sequence ID" value="AGS51694.1"/>
    <property type="molecule type" value="Genomic_DNA"/>
</dbReference>
<feature type="region of interest" description="Disordered" evidence="1">
    <location>
        <begin position="1"/>
        <end position="29"/>
    </location>
</feature>
<evidence type="ECO:0000256" key="1">
    <source>
        <dbReference type="SAM" id="MobiDB-lite"/>
    </source>
</evidence>
<name>A0A806KAV4_9BACT</name>
<evidence type="ECO:0000313" key="2">
    <source>
        <dbReference type="EMBL" id="AGS51694.1"/>
    </source>
</evidence>